<accession>A0A0K2GAM1</accession>
<dbReference type="SUPFAM" id="SSF110849">
    <property type="entry name" value="ParB/Sulfiredoxin"/>
    <property type="match status" value="1"/>
</dbReference>
<dbReference type="PATRIC" id="fig|42253.5.peg.1542"/>
<dbReference type="SMART" id="SM00470">
    <property type="entry name" value="ParB"/>
    <property type="match status" value="1"/>
</dbReference>
<dbReference type="RefSeq" id="WP_053379223.1">
    <property type="nucleotide sequence ID" value="NZ_CP011801.1"/>
</dbReference>
<dbReference type="OrthoDB" id="9771505at2"/>
<evidence type="ECO:0000313" key="4">
    <source>
        <dbReference type="Proteomes" id="UP000069205"/>
    </source>
</evidence>
<reference evidence="3 4" key="1">
    <citation type="journal article" date="2015" name="Proc. Natl. Acad. Sci. U.S.A.">
        <title>Expanded metabolic versatility of ubiquitous nitrite-oxidizing bacteria from the genus Nitrospira.</title>
        <authorList>
            <person name="Koch H."/>
            <person name="Lucker S."/>
            <person name="Albertsen M."/>
            <person name="Kitzinger K."/>
            <person name="Herbold C."/>
            <person name="Spieck E."/>
            <person name="Nielsen P.H."/>
            <person name="Wagner M."/>
            <person name="Daims H."/>
        </authorList>
    </citation>
    <scope>NUCLEOTIDE SEQUENCE [LARGE SCALE GENOMIC DNA]</scope>
    <source>
        <strain evidence="3 4">NSP M-1</strain>
    </source>
</reference>
<feature type="coiled-coil region" evidence="1">
    <location>
        <begin position="173"/>
        <end position="296"/>
    </location>
</feature>
<dbReference type="Proteomes" id="UP000069205">
    <property type="component" value="Chromosome"/>
</dbReference>
<dbReference type="InterPro" id="IPR036086">
    <property type="entry name" value="ParB/Sulfiredoxin_sf"/>
</dbReference>
<evidence type="ECO:0000313" key="3">
    <source>
        <dbReference type="EMBL" id="ALA57993.1"/>
    </source>
</evidence>
<dbReference type="InterPro" id="IPR003115">
    <property type="entry name" value="ParB_N"/>
</dbReference>
<dbReference type="KEGG" id="nmv:NITMOv2_1568"/>
<keyword evidence="1" id="KW-0175">Coiled coil</keyword>
<sequence length="404" mass="44962">MQPSVMIPVNQLIVNREYKDLFPPLAGCDFDDLCQSVAEVGILCHLLVERTGDKYTILSGHHRYEAAIRANLSEVPCSIATTLEEKIAALFDNIHRRHLSPHDQERLRLCEADWKRKALESLIPELQSLIPYLPGEIKLTLAAASPERQRAYLTELQKRLTAQYNSVAPVGPAAEQSSLIEDLRQQLQEKQLQIQSLNDRITALQQTLKQAKSLATTLTSKQKTANATVDQAVQSRFQSELEDFRQRLEDLSKQLHAAQKDKETLEEQLQQERNRIKAMEAEVKAAALQQQQAVDRFQDSLRHSPGPELLCNGLDCASQILATLAVYAKTITTWNPGTPGQAAKSLQKIEQQLGLLRQTITTTTRRVQDSQPLGNGTPQLNMISAGAAKLSAGRPRNKGTSLDG</sequence>
<dbReference type="STRING" id="42253.NITMOv2_1568"/>
<dbReference type="Pfam" id="PF02195">
    <property type="entry name" value="ParB_N"/>
    <property type="match status" value="1"/>
</dbReference>
<dbReference type="Gene3D" id="1.20.1170.10">
    <property type="match status" value="1"/>
</dbReference>
<dbReference type="Gene3D" id="3.90.1530.10">
    <property type="entry name" value="Conserved hypothetical protein from pyrococcus furiosus pfu- 392566-001, ParB domain"/>
    <property type="match status" value="1"/>
</dbReference>
<name>A0A0K2GAM1_NITMO</name>
<proteinExistence type="predicted"/>
<dbReference type="EMBL" id="CP011801">
    <property type="protein sequence ID" value="ALA57993.1"/>
    <property type="molecule type" value="Genomic_DNA"/>
</dbReference>
<gene>
    <name evidence="3" type="ORF">NITMOv2_1568</name>
</gene>
<protein>
    <recommendedName>
        <fullName evidence="2">ParB-like N-terminal domain-containing protein</fullName>
    </recommendedName>
</protein>
<feature type="domain" description="ParB-like N-terminal" evidence="2">
    <location>
        <begin position="5"/>
        <end position="94"/>
    </location>
</feature>
<evidence type="ECO:0000256" key="1">
    <source>
        <dbReference type="SAM" id="Coils"/>
    </source>
</evidence>
<organism evidence="3 4">
    <name type="scientific">Nitrospira moscoviensis</name>
    <dbReference type="NCBI Taxonomy" id="42253"/>
    <lineage>
        <taxon>Bacteria</taxon>
        <taxon>Pseudomonadati</taxon>
        <taxon>Nitrospirota</taxon>
        <taxon>Nitrospiria</taxon>
        <taxon>Nitrospirales</taxon>
        <taxon>Nitrospiraceae</taxon>
        <taxon>Nitrospira</taxon>
    </lineage>
</organism>
<evidence type="ECO:0000259" key="2">
    <source>
        <dbReference type="SMART" id="SM00470"/>
    </source>
</evidence>
<dbReference type="AlphaFoldDB" id="A0A0K2GAM1"/>
<keyword evidence="4" id="KW-1185">Reference proteome</keyword>